<dbReference type="EMBL" id="CAXKWB010064081">
    <property type="protein sequence ID" value="CAL4187216.1"/>
    <property type="molecule type" value="Genomic_DNA"/>
</dbReference>
<feature type="non-terminal residue" evidence="2">
    <location>
        <position position="117"/>
    </location>
</feature>
<evidence type="ECO:0000313" key="2">
    <source>
        <dbReference type="EMBL" id="CAL4187216.1"/>
    </source>
</evidence>
<evidence type="ECO:0000313" key="3">
    <source>
        <dbReference type="Proteomes" id="UP001497623"/>
    </source>
</evidence>
<evidence type="ECO:0000256" key="1">
    <source>
        <dbReference type="SAM" id="MobiDB-lite"/>
    </source>
</evidence>
<name>A0AAV2SGS1_MEGNR</name>
<sequence>MPGGDEPVEPRVTREPPDRGGGGNRSNPISFQNARKFLIRGTGSSISSLNPFIVRKFLINCIGHPKDVKKLRSGDLLIVTADVGQSRLLSSLTSFCNVPCTVEVPFHWNTSLLTFQG</sequence>
<keyword evidence="3" id="KW-1185">Reference proteome</keyword>
<feature type="region of interest" description="Disordered" evidence="1">
    <location>
        <begin position="1"/>
        <end position="29"/>
    </location>
</feature>
<reference evidence="2 3" key="1">
    <citation type="submission" date="2024-05" db="EMBL/GenBank/DDBJ databases">
        <authorList>
            <person name="Wallberg A."/>
        </authorList>
    </citation>
    <scope>NUCLEOTIDE SEQUENCE [LARGE SCALE GENOMIC DNA]</scope>
</reference>
<gene>
    <name evidence="2" type="ORF">MNOR_LOCUS36165</name>
</gene>
<dbReference type="Proteomes" id="UP001497623">
    <property type="component" value="Unassembled WGS sequence"/>
</dbReference>
<protein>
    <submittedName>
        <fullName evidence="2">Uncharacterized protein</fullName>
    </submittedName>
</protein>
<dbReference type="AlphaFoldDB" id="A0AAV2SGS1"/>
<organism evidence="2 3">
    <name type="scientific">Meganyctiphanes norvegica</name>
    <name type="common">Northern krill</name>
    <name type="synonym">Thysanopoda norvegica</name>
    <dbReference type="NCBI Taxonomy" id="48144"/>
    <lineage>
        <taxon>Eukaryota</taxon>
        <taxon>Metazoa</taxon>
        <taxon>Ecdysozoa</taxon>
        <taxon>Arthropoda</taxon>
        <taxon>Crustacea</taxon>
        <taxon>Multicrustacea</taxon>
        <taxon>Malacostraca</taxon>
        <taxon>Eumalacostraca</taxon>
        <taxon>Eucarida</taxon>
        <taxon>Euphausiacea</taxon>
        <taxon>Euphausiidae</taxon>
        <taxon>Meganyctiphanes</taxon>
    </lineage>
</organism>
<accession>A0AAV2SGS1</accession>
<feature type="compositionally biased region" description="Basic and acidic residues" evidence="1">
    <location>
        <begin position="8"/>
        <end position="18"/>
    </location>
</feature>
<proteinExistence type="predicted"/>
<comment type="caution">
    <text evidence="2">The sequence shown here is derived from an EMBL/GenBank/DDBJ whole genome shotgun (WGS) entry which is preliminary data.</text>
</comment>